<dbReference type="Gene3D" id="3.60.140.10">
    <property type="entry name" value="CNF1/YfiH-like putative cysteine hydrolases"/>
    <property type="match status" value="1"/>
</dbReference>
<gene>
    <name evidence="11" type="ORF">NITHO_2530002</name>
</gene>
<dbReference type="RefSeq" id="WP_008477140.1">
    <property type="nucleotide sequence ID" value="NZ_CAGS01000172.1"/>
</dbReference>
<name>I4EG49_9BACT</name>
<dbReference type="GO" id="GO:0005507">
    <property type="term" value="F:copper ion binding"/>
    <property type="evidence" value="ECO:0007669"/>
    <property type="project" value="TreeGrafter"/>
</dbReference>
<keyword evidence="12" id="KW-1185">Reference proteome</keyword>
<sequence length="272" mass="28886">MNVAGGLPIRNFRLFTGQPVKHGVTTHTDLIPAGGDVSYVTGPDPVTVRRNRDRWAGAIGVEPSRLVCAQQVHGINVRLVVPDDAGRGYASFDDAIAGTDALITQSPELPLAVFCADCVPILLVDPVRRAIGAVHAGWRGTVADIVGQTIRAMGDSFGTDPADILAGIGPSIGRCCYQVGPEVIDAWNATGFDRPDRAVERGEGHRRFDLWRANTLALIAAGVPAHQIEVQGDCTRCRSDRYFSYRAQGKQAGRFAAIIALTSPDGAPDGGH</sequence>
<keyword evidence="4" id="KW-0479">Metal-binding</keyword>
<organism evidence="11 12">
    <name type="scientific">Nitrolancea hollandica Lb</name>
    <dbReference type="NCBI Taxonomy" id="1129897"/>
    <lineage>
        <taxon>Bacteria</taxon>
        <taxon>Pseudomonadati</taxon>
        <taxon>Thermomicrobiota</taxon>
        <taxon>Thermomicrobia</taxon>
        <taxon>Sphaerobacterales</taxon>
        <taxon>Sphaerobacterineae</taxon>
        <taxon>Sphaerobacteraceae</taxon>
        <taxon>Nitrolancea</taxon>
    </lineage>
</organism>
<dbReference type="SUPFAM" id="SSF64438">
    <property type="entry name" value="CNF1/YfiH-like putative cysteine hydrolases"/>
    <property type="match status" value="1"/>
</dbReference>
<evidence type="ECO:0000256" key="1">
    <source>
        <dbReference type="ARBA" id="ARBA00000553"/>
    </source>
</evidence>
<evidence type="ECO:0000256" key="3">
    <source>
        <dbReference type="ARBA" id="ARBA00022679"/>
    </source>
</evidence>
<accession>I4EG49</accession>
<dbReference type="PANTHER" id="PTHR30616:SF2">
    <property type="entry name" value="PURINE NUCLEOSIDE PHOSPHORYLASE LACC1"/>
    <property type="match status" value="1"/>
</dbReference>
<dbReference type="InterPro" id="IPR038371">
    <property type="entry name" value="Cu_polyphenol_OxRdtase_sf"/>
</dbReference>
<dbReference type="GO" id="GO:0016787">
    <property type="term" value="F:hydrolase activity"/>
    <property type="evidence" value="ECO:0007669"/>
    <property type="project" value="UniProtKB-KW"/>
</dbReference>
<dbReference type="NCBIfam" id="TIGR00726">
    <property type="entry name" value="peptidoglycan editing factor PgeF"/>
    <property type="match status" value="1"/>
</dbReference>
<evidence type="ECO:0000256" key="4">
    <source>
        <dbReference type="ARBA" id="ARBA00022723"/>
    </source>
</evidence>
<dbReference type="GO" id="GO:0017061">
    <property type="term" value="F:S-methyl-5-thioadenosine phosphorylase activity"/>
    <property type="evidence" value="ECO:0007669"/>
    <property type="project" value="UniProtKB-EC"/>
</dbReference>
<comment type="catalytic activity">
    <reaction evidence="9">
        <text>S-methyl-5'-thioadenosine + phosphate = 5-(methylsulfanyl)-alpha-D-ribose 1-phosphate + adenine</text>
        <dbReference type="Rhea" id="RHEA:11852"/>
        <dbReference type="ChEBI" id="CHEBI:16708"/>
        <dbReference type="ChEBI" id="CHEBI:17509"/>
        <dbReference type="ChEBI" id="CHEBI:43474"/>
        <dbReference type="ChEBI" id="CHEBI:58533"/>
        <dbReference type="EC" id="2.4.2.28"/>
    </reaction>
    <physiologicalReaction direction="left-to-right" evidence="9">
        <dbReference type="Rhea" id="RHEA:11853"/>
    </physiologicalReaction>
</comment>
<evidence type="ECO:0000313" key="11">
    <source>
        <dbReference type="EMBL" id="CCF83661.1"/>
    </source>
</evidence>
<comment type="caution">
    <text evidence="11">The sequence shown here is derived from an EMBL/GenBank/DDBJ whole genome shotgun (WGS) entry which is preliminary data.</text>
</comment>
<dbReference type="EMBL" id="CAGS01000172">
    <property type="protein sequence ID" value="CCF83661.1"/>
    <property type="molecule type" value="Genomic_DNA"/>
</dbReference>
<comment type="catalytic activity">
    <reaction evidence="7">
        <text>adenosine + H2O + H(+) = inosine + NH4(+)</text>
        <dbReference type="Rhea" id="RHEA:24408"/>
        <dbReference type="ChEBI" id="CHEBI:15377"/>
        <dbReference type="ChEBI" id="CHEBI:15378"/>
        <dbReference type="ChEBI" id="CHEBI:16335"/>
        <dbReference type="ChEBI" id="CHEBI:17596"/>
        <dbReference type="ChEBI" id="CHEBI:28938"/>
        <dbReference type="EC" id="3.5.4.4"/>
    </reaction>
    <physiologicalReaction direction="left-to-right" evidence="7">
        <dbReference type="Rhea" id="RHEA:24409"/>
    </physiologicalReaction>
</comment>
<evidence type="ECO:0000256" key="5">
    <source>
        <dbReference type="ARBA" id="ARBA00022801"/>
    </source>
</evidence>
<reference evidence="11 12" key="1">
    <citation type="journal article" date="2012" name="ISME J.">
        <title>Nitrification expanded: discovery, physiology and genomics of a nitrite-oxidizing bacterium from the phylum Chloroflexi.</title>
        <authorList>
            <person name="Sorokin D.Y."/>
            <person name="Lucker S."/>
            <person name="Vejmelkova D."/>
            <person name="Kostrikina N.A."/>
            <person name="Kleerebezem R."/>
            <person name="Rijpstra W.I."/>
            <person name="Damste J.S."/>
            <person name="Le Paslier D."/>
            <person name="Muyzer G."/>
            <person name="Wagner M."/>
            <person name="van Loosdrecht M.C."/>
            <person name="Daims H."/>
        </authorList>
    </citation>
    <scope>NUCLEOTIDE SEQUENCE [LARGE SCALE GENOMIC DNA]</scope>
    <source>
        <strain evidence="12">none</strain>
    </source>
</reference>
<comment type="catalytic activity">
    <reaction evidence="8">
        <text>adenosine + phosphate = alpha-D-ribose 1-phosphate + adenine</text>
        <dbReference type="Rhea" id="RHEA:27642"/>
        <dbReference type="ChEBI" id="CHEBI:16335"/>
        <dbReference type="ChEBI" id="CHEBI:16708"/>
        <dbReference type="ChEBI" id="CHEBI:43474"/>
        <dbReference type="ChEBI" id="CHEBI:57720"/>
        <dbReference type="EC" id="2.4.2.1"/>
    </reaction>
    <physiologicalReaction direction="left-to-right" evidence="8">
        <dbReference type="Rhea" id="RHEA:27643"/>
    </physiologicalReaction>
</comment>
<comment type="similarity">
    <text evidence="2 10">Belongs to the purine nucleoside phosphorylase YfiH/LACC1 family.</text>
</comment>
<dbReference type="PANTHER" id="PTHR30616">
    <property type="entry name" value="UNCHARACTERIZED PROTEIN YFIH"/>
    <property type="match status" value="1"/>
</dbReference>
<dbReference type="Pfam" id="PF02578">
    <property type="entry name" value="Cu-oxidase_4"/>
    <property type="match status" value="1"/>
</dbReference>
<dbReference type="Proteomes" id="UP000004221">
    <property type="component" value="Unassembled WGS sequence"/>
</dbReference>
<evidence type="ECO:0000313" key="12">
    <source>
        <dbReference type="Proteomes" id="UP000004221"/>
    </source>
</evidence>
<protein>
    <recommendedName>
        <fullName evidence="10">Purine nucleoside phosphorylase</fullName>
    </recommendedName>
</protein>
<proteinExistence type="inferred from homology"/>
<evidence type="ECO:0000256" key="7">
    <source>
        <dbReference type="ARBA" id="ARBA00047989"/>
    </source>
</evidence>
<dbReference type="InterPro" id="IPR003730">
    <property type="entry name" value="Cu_polyphenol_OxRdtase"/>
</dbReference>
<evidence type="ECO:0000256" key="6">
    <source>
        <dbReference type="ARBA" id="ARBA00022833"/>
    </source>
</evidence>
<keyword evidence="6" id="KW-0862">Zinc</keyword>
<evidence type="ECO:0000256" key="2">
    <source>
        <dbReference type="ARBA" id="ARBA00007353"/>
    </source>
</evidence>
<dbReference type="OrthoDB" id="4279at2"/>
<evidence type="ECO:0000256" key="9">
    <source>
        <dbReference type="ARBA" id="ARBA00049893"/>
    </source>
</evidence>
<comment type="catalytic activity">
    <reaction evidence="1">
        <text>inosine + phosphate = alpha-D-ribose 1-phosphate + hypoxanthine</text>
        <dbReference type="Rhea" id="RHEA:27646"/>
        <dbReference type="ChEBI" id="CHEBI:17368"/>
        <dbReference type="ChEBI" id="CHEBI:17596"/>
        <dbReference type="ChEBI" id="CHEBI:43474"/>
        <dbReference type="ChEBI" id="CHEBI:57720"/>
        <dbReference type="EC" id="2.4.2.1"/>
    </reaction>
    <physiologicalReaction direction="left-to-right" evidence="1">
        <dbReference type="Rhea" id="RHEA:27647"/>
    </physiologicalReaction>
</comment>
<dbReference type="InterPro" id="IPR011324">
    <property type="entry name" value="Cytotoxic_necrot_fac-like_cat"/>
</dbReference>
<keyword evidence="3" id="KW-0808">Transferase</keyword>
<evidence type="ECO:0000256" key="10">
    <source>
        <dbReference type="RuleBase" id="RU361274"/>
    </source>
</evidence>
<dbReference type="AlphaFoldDB" id="I4EG49"/>
<keyword evidence="5" id="KW-0378">Hydrolase</keyword>
<dbReference type="CDD" id="cd16833">
    <property type="entry name" value="YfiH"/>
    <property type="match status" value="1"/>
</dbReference>
<evidence type="ECO:0000256" key="8">
    <source>
        <dbReference type="ARBA" id="ARBA00048968"/>
    </source>
</evidence>